<reference evidence="3 4" key="1">
    <citation type="submission" date="2016-10" db="EMBL/GenBank/DDBJ databases">
        <authorList>
            <person name="de Groot N.N."/>
        </authorList>
    </citation>
    <scope>NUCLEOTIDE SEQUENCE [LARGE SCALE GENOMIC DNA]</scope>
    <source>
        <strain evidence="3 4">DSM 23126</strain>
    </source>
</reference>
<dbReference type="STRING" id="1122204.SAMN05421781_1759"/>
<dbReference type="PRINTS" id="PR00412">
    <property type="entry name" value="EPOXHYDRLASE"/>
</dbReference>
<dbReference type="OrthoDB" id="9808398at2"/>
<evidence type="ECO:0000313" key="3">
    <source>
        <dbReference type="EMBL" id="SDW56412.1"/>
    </source>
</evidence>
<dbReference type="InterPro" id="IPR000073">
    <property type="entry name" value="AB_hydrolase_1"/>
</dbReference>
<keyword evidence="1" id="KW-0378">Hydrolase</keyword>
<accession>A0A1H2UJY5</accession>
<name>A0A1H2UJY5_9BACI</name>
<dbReference type="AlphaFoldDB" id="A0A1H2UJY5"/>
<dbReference type="InterPro" id="IPR029058">
    <property type="entry name" value="AB_hydrolase_fold"/>
</dbReference>
<dbReference type="PANTHER" id="PTHR43329">
    <property type="entry name" value="EPOXIDE HYDROLASE"/>
    <property type="match status" value="1"/>
</dbReference>
<evidence type="ECO:0000313" key="4">
    <source>
        <dbReference type="Proteomes" id="UP000199488"/>
    </source>
</evidence>
<proteinExistence type="predicted"/>
<dbReference type="SUPFAM" id="SSF53474">
    <property type="entry name" value="alpha/beta-Hydrolases"/>
    <property type="match status" value="1"/>
</dbReference>
<feature type="domain" description="AB hydrolase-1" evidence="2">
    <location>
        <begin position="29"/>
        <end position="272"/>
    </location>
</feature>
<dbReference type="Proteomes" id="UP000199488">
    <property type="component" value="Unassembled WGS sequence"/>
</dbReference>
<dbReference type="RefSeq" id="WP_091613876.1">
    <property type="nucleotide sequence ID" value="NZ_FNNC01000003.1"/>
</dbReference>
<dbReference type="Gene3D" id="3.40.50.1820">
    <property type="entry name" value="alpha/beta hydrolase"/>
    <property type="match status" value="1"/>
</dbReference>
<keyword evidence="4" id="KW-1185">Reference proteome</keyword>
<dbReference type="GO" id="GO:0016787">
    <property type="term" value="F:hydrolase activity"/>
    <property type="evidence" value="ECO:0007669"/>
    <property type="project" value="UniProtKB-KW"/>
</dbReference>
<dbReference type="InterPro" id="IPR000639">
    <property type="entry name" value="Epox_hydrolase-like"/>
</dbReference>
<protein>
    <submittedName>
        <fullName evidence="3">Pimeloyl-ACP methyl ester carboxylesterase</fullName>
    </submittedName>
</protein>
<dbReference type="Pfam" id="PF00561">
    <property type="entry name" value="Abhydrolase_1"/>
    <property type="match status" value="1"/>
</dbReference>
<dbReference type="EMBL" id="FNNC01000003">
    <property type="protein sequence ID" value="SDW56412.1"/>
    <property type="molecule type" value="Genomic_DNA"/>
</dbReference>
<evidence type="ECO:0000256" key="1">
    <source>
        <dbReference type="ARBA" id="ARBA00022801"/>
    </source>
</evidence>
<gene>
    <name evidence="3" type="ORF">SAMN05421781_1759</name>
</gene>
<organism evidence="3 4">
    <name type="scientific">Marinococcus luteus</name>
    <dbReference type="NCBI Taxonomy" id="1122204"/>
    <lineage>
        <taxon>Bacteria</taxon>
        <taxon>Bacillati</taxon>
        <taxon>Bacillota</taxon>
        <taxon>Bacilli</taxon>
        <taxon>Bacillales</taxon>
        <taxon>Bacillaceae</taxon>
        <taxon>Marinococcus</taxon>
    </lineage>
</organism>
<sequence>MAELSFKYVHVNGIRLHVAAAGPKDGEMIILLHGFPEFWRAWEKQMHALAEEGYFVVAPDQRGYHLSAKPSGTAPYTMDALREDIIGLIFHFKREKAVIVGHDWGGAAGWYMALTRPEYISLFIPVNMPHLTAMPKTMLTHPMDLLKGYYMAAFQIPALPDKAAAIFQYAALKAHLTVTSCPEAFSKPDLEGYQFAWSQPGSVTAMFNWFRAIPFGPAEAMSTETINVPVRMIWGMHDWFLGTAAAKESLKYCSDGGGVFIEEATHWVHHEQPELVTQFIKNFIQENQLGGSMYAGYQL</sequence>
<evidence type="ECO:0000259" key="2">
    <source>
        <dbReference type="Pfam" id="PF00561"/>
    </source>
</evidence>